<evidence type="ECO:0008006" key="3">
    <source>
        <dbReference type="Google" id="ProtNLM"/>
    </source>
</evidence>
<accession>A0A1X2GGB4</accession>
<comment type="caution">
    <text evidence="1">The sequence shown here is derived from an EMBL/GenBank/DDBJ whole genome shotgun (WGS) entry which is preliminary data.</text>
</comment>
<organism evidence="1 2">
    <name type="scientific">Hesseltinella vesiculosa</name>
    <dbReference type="NCBI Taxonomy" id="101127"/>
    <lineage>
        <taxon>Eukaryota</taxon>
        <taxon>Fungi</taxon>
        <taxon>Fungi incertae sedis</taxon>
        <taxon>Mucoromycota</taxon>
        <taxon>Mucoromycotina</taxon>
        <taxon>Mucoromycetes</taxon>
        <taxon>Mucorales</taxon>
        <taxon>Cunninghamellaceae</taxon>
        <taxon>Hesseltinella</taxon>
    </lineage>
</organism>
<proteinExistence type="predicted"/>
<dbReference type="AlphaFoldDB" id="A0A1X2GGB4"/>
<dbReference type="Proteomes" id="UP000242146">
    <property type="component" value="Unassembled WGS sequence"/>
</dbReference>
<name>A0A1X2GGB4_9FUNG</name>
<evidence type="ECO:0000313" key="2">
    <source>
        <dbReference type="Proteomes" id="UP000242146"/>
    </source>
</evidence>
<dbReference type="PANTHER" id="PTHR28243">
    <property type="entry name" value="AGL049CP"/>
    <property type="match status" value="1"/>
</dbReference>
<dbReference type="SUPFAM" id="SSF50475">
    <property type="entry name" value="FMN-binding split barrel"/>
    <property type="match status" value="1"/>
</dbReference>
<protein>
    <recommendedName>
        <fullName evidence="3">Pyridoxamine 5'-phosphate oxidase Alr4036 family FMN-binding domain-containing protein</fullName>
    </recommendedName>
</protein>
<keyword evidence="2" id="KW-1185">Reference proteome</keyword>
<reference evidence="1 2" key="1">
    <citation type="submission" date="2016-07" db="EMBL/GenBank/DDBJ databases">
        <title>Pervasive Adenine N6-methylation of Active Genes in Fungi.</title>
        <authorList>
            <consortium name="DOE Joint Genome Institute"/>
            <person name="Mondo S.J."/>
            <person name="Dannebaum R.O."/>
            <person name="Kuo R.C."/>
            <person name="Labutti K."/>
            <person name="Haridas S."/>
            <person name="Kuo A."/>
            <person name="Salamov A."/>
            <person name="Ahrendt S.R."/>
            <person name="Lipzen A."/>
            <person name="Sullivan W."/>
            <person name="Andreopoulos W.B."/>
            <person name="Clum A."/>
            <person name="Lindquist E."/>
            <person name="Daum C."/>
            <person name="Ramamoorthy G.K."/>
            <person name="Gryganskyi A."/>
            <person name="Culley D."/>
            <person name="Magnuson J.K."/>
            <person name="James T.Y."/>
            <person name="O'Malley M.A."/>
            <person name="Stajich J.E."/>
            <person name="Spatafora J.W."/>
            <person name="Visel A."/>
            <person name="Grigoriev I.V."/>
        </authorList>
    </citation>
    <scope>NUCLEOTIDE SEQUENCE [LARGE SCALE GENOMIC DNA]</scope>
    <source>
        <strain evidence="1 2">NRRL 3301</strain>
    </source>
</reference>
<dbReference type="OrthoDB" id="434253at2759"/>
<dbReference type="EMBL" id="MCGT01000016">
    <property type="protein sequence ID" value="ORX53098.1"/>
    <property type="molecule type" value="Genomic_DNA"/>
</dbReference>
<sequence>MANIKRSGDVSMHCLEFKDFVDDNDRFLVFHIALNDTLMGDIKADPHARLCWTMPKTKEYYKLEGKFYIASSPMQVTRFPPPRIVENGEPAADYWEAKRRDHWKALTDQARAIYTWPSRGEAPKSEKQAFSCQSLAHFDASKPASQLHVVHDIAMDNFCLLLYKINEVEHFDHNAFPPKRSVFTVSPKDNHWSSTELNP</sequence>
<gene>
    <name evidence="1" type="ORF">DM01DRAFT_1374561</name>
</gene>
<dbReference type="PANTHER" id="PTHR28243:SF1">
    <property type="entry name" value="PYRIDOXAMINE 5'-PHOSPHATE OXIDASE ALR4036 FAMILY FMN-BINDING DOMAIN-CONTAINING PROTEIN"/>
    <property type="match status" value="1"/>
</dbReference>
<evidence type="ECO:0000313" key="1">
    <source>
        <dbReference type="EMBL" id="ORX53098.1"/>
    </source>
</evidence>
<dbReference type="InterPro" id="IPR012349">
    <property type="entry name" value="Split_barrel_FMN-bd"/>
</dbReference>
<dbReference type="Gene3D" id="2.30.110.10">
    <property type="entry name" value="Electron Transport, Fmn-binding Protein, Chain A"/>
    <property type="match status" value="1"/>
</dbReference>